<dbReference type="EMBL" id="LYMM01000077">
    <property type="protein sequence ID" value="PNU02344.1"/>
    <property type="molecule type" value="Genomic_DNA"/>
</dbReference>
<feature type="domain" description="DJ-1/PfpI" evidence="4">
    <location>
        <begin position="28"/>
        <end position="224"/>
    </location>
</feature>
<dbReference type="CDD" id="cd03141">
    <property type="entry name" value="GATase1_Hsp31_like"/>
    <property type="match status" value="1"/>
</dbReference>
<dbReference type="PANTHER" id="PTHR48094">
    <property type="entry name" value="PROTEIN/NUCLEIC ACID DEGLYCASE DJ-1-RELATED"/>
    <property type="match status" value="1"/>
</dbReference>
<evidence type="ECO:0000256" key="3">
    <source>
        <dbReference type="ARBA" id="ARBA00038493"/>
    </source>
</evidence>
<dbReference type="Gene3D" id="3.40.50.880">
    <property type="match status" value="1"/>
</dbReference>
<dbReference type="Pfam" id="PF01965">
    <property type="entry name" value="DJ-1_PfpI"/>
    <property type="match status" value="1"/>
</dbReference>
<dbReference type="GO" id="GO:0019172">
    <property type="term" value="F:glyoxalase III activity"/>
    <property type="evidence" value="ECO:0007669"/>
    <property type="project" value="TreeGrafter"/>
</dbReference>
<evidence type="ECO:0000259" key="4">
    <source>
        <dbReference type="Pfam" id="PF01965"/>
    </source>
</evidence>
<comment type="caution">
    <text evidence="5">The sequence shown here is derived from an EMBL/GenBank/DDBJ whole genome shotgun (WGS) entry which is preliminary data.</text>
</comment>
<dbReference type="InterPro" id="IPR002818">
    <property type="entry name" value="DJ-1/PfpI"/>
</dbReference>
<dbReference type="GO" id="GO:0005737">
    <property type="term" value="C:cytoplasm"/>
    <property type="evidence" value="ECO:0007669"/>
    <property type="project" value="TreeGrafter"/>
</dbReference>
<evidence type="ECO:0000313" key="5">
    <source>
        <dbReference type="EMBL" id="PNU02344.1"/>
    </source>
</evidence>
<dbReference type="GO" id="GO:0019243">
    <property type="term" value="P:methylglyoxal catabolic process to D-lactate via S-lactoyl-glutathione"/>
    <property type="evidence" value="ECO:0007669"/>
    <property type="project" value="TreeGrafter"/>
</dbReference>
<dbReference type="Proteomes" id="UP000236327">
    <property type="component" value="Unassembled WGS sequence"/>
</dbReference>
<dbReference type="AlphaFoldDB" id="A0A2K2FUA8"/>
<accession>A0A2K2FUA8</accession>
<keyword evidence="6" id="KW-1185">Reference proteome</keyword>
<sequence>MSGTILFVLTAHEDLGDTGAKTGVWLEELAAPYREIEDAGFRILFATPGGLPAPLDPASLAEPWLLPAGSWFLGNAEAMQAIAAPLDVAAVDVERIDAIYLVGGTGTLWDFPGCLALGALASSLLAAGKPVAAICHGVVGLLNARDASDDPLVAGRELTAFSNAEETMLAYDKIVPLLAETALREQGALYRAAAPFEPLVVKDGLLLTGQNPASATPLAKALVDALI</sequence>
<organism evidence="5 6">
    <name type="scientific">Novosphingobium guangzhouense</name>
    <dbReference type="NCBI Taxonomy" id="1850347"/>
    <lineage>
        <taxon>Bacteria</taxon>
        <taxon>Pseudomonadati</taxon>
        <taxon>Pseudomonadota</taxon>
        <taxon>Alphaproteobacteria</taxon>
        <taxon>Sphingomonadales</taxon>
        <taxon>Sphingomonadaceae</taxon>
        <taxon>Novosphingobium</taxon>
    </lineage>
</organism>
<evidence type="ECO:0000256" key="2">
    <source>
        <dbReference type="ARBA" id="ARBA00023239"/>
    </source>
</evidence>
<dbReference type="RefSeq" id="WP_103098835.1">
    <property type="nucleotide sequence ID" value="NZ_LYMM01000077.1"/>
</dbReference>
<gene>
    <name evidence="5" type="ORF">A8V01_26490</name>
</gene>
<dbReference type="InterPro" id="IPR050325">
    <property type="entry name" value="Prot/Nucl_acid_deglycase"/>
</dbReference>
<proteinExistence type="inferred from homology"/>
<evidence type="ECO:0000256" key="1">
    <source>
        <dbReference type="ARBA" id="ARBA00023016"/>
    </source>
</evidence>
<evidence type="ECO:0000313" key="6">
    <source>
        <dbReference type="Proteomes" id="UP000236327"/>
    </source>
</evidence>
<keyword evidence="1" id="KW-0346">Stress response</keyword>
<dbReference type="InterPro" id="IPR029062">
    <property type="entry name" value="Class_I_gatase-like"/>
</dbReference>
<keyword evidence="2" id="KW-0456">Lyase</keyword>
<reference evidence="5 6" key="1">
    <citation type="submission" date="2016-05" db="EMBL/GenBank/DDBJ databases">
        <title>Complete genome sequence of Novosphingobium guangzhouense SA925(T).</title>
        <authorList>
            <person name="Sha S."/>
        </authorList>
    </citation>
    <scope>NUCLEOTIDE SEQUENCE [LARGE SCALE GENOMIC DNA]</scope>
    <source>
        <strain evidence="5 6">SA925</strain>
    </source>
</reference>
<comment type="similarity">
    <text evidence="3">Belongs to the peptidase C56 family. HSP31-like subfamily.</text>
</comment>
<name>A0A2K2FUA8_9SPHN</name>
<protein>
    <submittedName>
        <fullName evidence="5">Thiamine biosynthesis protein ThiJ</fullName>
    </submittedName>
</protein>
<dbReference type="SUPFAM" id="SSF52317">
    <property type="entry name" value="Class I glutamine amidotransferase-like"/>
    <property type="match status" value="1"/>
</dbReference>
<dbReference type="OrthoDB" id="9792284at2"/>
<dbReference type="PANTHER" id="PTHR48094:SF11">
    <property type="entry name" value="GLUTATHIONE-INDEPENDENT GLYOXALASE HSP31-RELATED"/>
    <property type="match status" value="1"/>
</dbReference>